<organism evidence="1">
    <name type="scientific">Mytilinidion resinicola</name>
    <dbReference type="NCBI Taxonomy" id="574789"/>
    <lineage>
        <taxon>Eukaryota</taxon>
        <taxon>Fungi</taxon>
        <taxon>Dikarya</taxon>
        <taxon>Ascomycota</taxon>
        <taxon>Pezizomycotina</taxon>
        <taxon>Dothideomycetes</taxon>
        <taxon>Pleosporomycetidae</taxon>
        <taxon>Mytilinidiales</taxon>
        <taxon>Mytilinidiaceae</taxon>
        <taxon>Mytilinidion</taxon>
    </lineage>
</organism>
<dbReference type="GeneID" id="54453911"/>
<evidence type="ECO:0000313" key="1">
    <source>
        <dbReference type="EMBL" id="KAF2802878.1"/>
    </source>
</evidence>
<sequence>MIEPLGPRRRWNLSATRGATLAWMIKWRRSALSCFPSRANLLDPSLNTPCRIQGPKLGSNELLSLGSGCAHPAQPQLRLEHEQLSFLNGKGNCLGAHLDIVLAVIQTTLGLAYS</sequence>
<keyword evidence="2" id="KW-1185">Reference proteome</keyword>
<gene>
    <name evidence="1 3" type="ORF">BDZ99DRAFT_176691</name>
</gene>
<reference evidence="1 3" key="1">
    <citation type="journal article" date="2020" name="Stud. Mycol.">
        <title>101 Dothideomycetes genomes: a test case for predicting lifestyles and emergence of pathogens.</title>
        <authorList>
            <person name="Haridas S."/>
            <person name="Albert R."/>
            <person name="Binder M."/>
            <person name="Bloem J."/>
            <person name="Labutti K."/>
            <person name="Salamov A."/>
            <person name="Andreopoulos B."/>
            <person name="Baker S."/>
            <person name="Barry K."/>
            <person name="Bills G."/>
            <person name="Bluhm B."/>
            <person name="Cannon C."/>
            <person name="Castanera R."/>
            <person name="Culley D."/>
            <person name="Daum C."/>
            <person name="Ezra D."/>
            <person name="Gonzalez J."/>
            <person name="Henrissat B."/>
            <person name="Kuo A."/>
            <person name="Liang C."/>
            <person name="Lipzen A."/>
            <person name="Lutzoni F."/>
            <person name="Magnuson J."/>
            <person name="Mondo S."/>
            <person name="Nolan M."/>
            <person name="Ohm R."/>
            <person name="Pangilinan J."/>
            <person name="Park H.-J."/>
            <person name="Ramirez L."/>
            <person name="Alfaro M."/>
            <person name="Sun H."/>
            <person name="Tritt A."/>
            <person name="Yoshinaga Y."/>
            <person name="Zwiers L.-H."/>
            <person name="Turgeon B."/>
            <person name="Goodwin S."/>
            <person name="Spatafora J."/>
            <person name="Crous P."/>
            <person name="Grigoriev I."/>
        </authorList>
    </citation>
    <scope>NUCLEOTIDE SEQUENCE</scope>
    <source>
        <strain evidence="1 3">CBS 304.34</strain>
    </source>
</reference>
<dbReference type="AlphaFoldDB" id="A0A6A6Y2X9"/>
<accession>A0A6A6Y2X9</accession>
<dbReference type="RefSeq" id="XP_033569842.1">
    <property type="nucleotide sequence ID" value="XM_033713018.1"/>
</dbReference>
<dbReference type="EMBL" id="MU003720">
    <property type="protein sequence ID" value="KAF2802878.1"/>
    <property type="molecule type" value="Genomic_DNA"/>
</dbReference>
<name>A0A6A6Y2X9_9PEZI</name>
<proteinExistence type="predicted"/>
<reference evidence="3" key="2">
    <citation type="submission" date="2020-04" db="EMBL/GenBank/DDBJ databases">
        <authorList>
            <consortium name="NCBI Genome Project"/>
        </authorList>
    </citation>
    <scope>NUCLEOTIDE SEQUENCE</scope>
    <source>
        <strain evidence="3">CBS 304.34</strain>
    </source>
</reference>
<evidence type="ECO:0000313" key="2">
    <source>
        <dbReference type="Proteomes" id="UP000504636"/>
    </source>
</evidence>
<dbReference type="Proteomes" id="UP000504636">
    <property type="component" value="Unplaced"/>
</dbReference>
<protein>
    <submittedName>
        <fullName evidence="1 3">Uncharacterized protein</fullName>
    </submittedName>
</protein>
<evidence type="ECO:0000313" key="3">
    <source>
        <dbReference type="RefSeq" id="XP_033569842.1"/>
    </source>
</evidence>
<reference evidence="3" key="3">
    <citation type="submission" date="2025-04" db="UniProtKB">
        <authorList>
            <consortium name="RefSeq"/>
        </authorList>
    </citation>
    <scope>IDENTIFICATION</scope>
    <source>
        <strain evidence="3">CBS 304.34</strain>
    </source>
</reference>